<proteinExistence type="predicted"/>
<gene>
    <name evidence="1" type="ORF">K1X15_04120</name>
</gene>
<keyword evidence="2" id="KW-1185">Reference proteome</keyword>
<protein>
    <submittedName>
        <fullName evidence="1">Transposase</fullName>
    </submittedName>
</protein>
<dbReference type="Proteomes" id="UP000825799">
    <property type="component" value="Chromosome"/>
</dbReference>
<sequence>MKIVWWGGASLCLAKRLEKAAFCWPRIGRSRIQFSTAQLPALPEGMDWKRVYKCT</sequence>
<organism evidence="1 2">
    <name type="scientific">Devosia salina</name>
    <dbReference type="NCBI Taxonomy" id="2860336"/>
    <lineage>
        <taxon>Bacteria</taxon>
        <taxon>Pseudomonadati</taxon>
        <taxon>Pseudomonadota</taxon>
        <taxon>Alphaproteobacteria</taxon>
        <taxon>Hyphomicrobiales</taxon>
        <taxon>Devosiaceae</taxon>
        <taxon>Devosia</taxon>
    </lineage>
</organism>
<accession>A0ABX8WN23</accession>
<reference evidence="1 2" key="1">
    <citation type="submission" date="2021-08" db="EMBL/GenBank/DDBJ databases">
        <title>Devosia salina sp. nov., isolated from the South China Sea sediment.</title>
        <authorList>
            <person name="Zhou Z."/>
        </authorList>
    </citation>
    <scope>NUCLEOTIDE SEQUENCE [LARGE SCALE GENOMIC DNA]</scope>
    <source>
        <strain evidence="1 2">SCS-3</strain>
    </source>
</reference>
<dbReference type="EMBL" id="CP080590">
    <property type="protein sequence ID" value="QYO78977.1"/>
    <property type="molecule type" value="Genomic_DNA"/>
</dbReference>
<dbReference type="InterPro" id="IPR008878">
    <property type="entry name" value="Transposase_IS66_Orf2"/>
</dbReference>
<name>A0ABX8WN23_9HYPH</name>
<evidence type="ECO:0000313" key="2">
    <source>
        <dbReference type="Proteomes" id="UP000825799"/>
    </source>
</evidence>
<evidence type="ECO:0000313" key="1">
    <source>
        <dbReference type="EMBL" id="QYO78977.1"/>
    </source>
</evidence>
<dbReference type="Pfam" id="PF05717">
    <property type="entry name" value="TnpB_IS66"/>
    <property type="match status" value="1"/>
</dbReference>